<dbReference type="AlphaFoldDB" id="A0A132A7T8"/>
<dbReference type="OrthoDB" id="122464at2759"/>
<evidence type="ECO:0000256" key="1">
    <source>
        <dbReference type="SAM" id="MobiDB-lite"/>
    </source>
</evidence>
<feature type="region of interest" description="Disordered" evidence="1">
    <location>
        <begin position="381"/>
        <end position="411"/>
    </location>
</feature>
<feature type="compositionally biased region" description="Acidic residues" evidence="1">
    <location>
        <begin position="214"/>
        <end position="258"/>
    </location>
</feature>
<comment type="caution">
    <text evidence="2">The sequence shown here is derived from an EMBL/GenBank/DDBJ whole genome shotgun (WGS) entry which is preliminary data.</text>
</comment>
<dbReference type="EMBL" id="JXLN01011233">
    <property type="protein sequence ID" value="KPM07004.1"/>
    <property type="molecule type" value="Genomic_DNA"/>
</dbReference>
<proteinExistence type="predicted"/>
<protein>
    <submittedName>
        <fullName evidence="2">E2F-associated phosphoprotein-like protein</fullName>
    </submittedName>
</protein>
<feature type="compositionally biased region" description="Polar residues" evidence="1">
    <location>
        <begin position="157"/>
        <end position="168"/>
    </location>
</feature>
<dbReference type="Pfam" id="PF10238">
    <property type="entry name" value="Eapp_C"/>
    <property type="match status" value="1"/>
</dbReference>
<dbReference type="VEuPathDB" id="VectorBase:SSCA000506"/>
<feature type="compositionally biased region" description="Basic and acidic residues" evidence="1">
    <location>
        <begin position="286"/>
        <end position="300"/>
    </location>
</feature>
<feature type="region of interest" description="Disordered" evidence="1">
    <location>
        <begin position="146"/>
        <end position="168"/>
    </location>
</feature>
<dbReference type="PANTHER" id="PTHR15967">
    <property type="entry name" value="E2F-ASSOCIATED PHOSPHOPROTEIN"/>
    <property type="match status" value="1"/>
</dbReference>
<accession>A0A132A7T8</accession>
<sequence>MISGFKFLQQTIQDEIDAKDSGDADQDADDLMIVDSNSSLQRFNRMRGLFHEDQSDFGEDQDGFDEEDDQENQFDYYNDGLMKRKLSDLTNIENEHYNNQQQQQRLDRNENSPTFSENETNRHLSLETNNRIESTSSFNLNDLFSDGNNHHGPMRSMISNQSDTDQRLLSSTINQSSNSFNLLRGSKKVRFKGNEKENILDYYPETVENDIDYDEEGVEGDDNDDHEDVDPSDDDPSDDDPSDDDDGIGEDLFYDPNEDEKNQKWMDKQKFSNYYRHFIARLKEEDKEEKDSLRNRKDRQTNPASSSSSNDHNRSSRKSNRTTAAINDVKLNCPCCLSLLCLDCQRHEIYKTQYRAMFVVNCRIDFQKRLIYRNKSREEKKKRFRNLRKRKNQKSRRDIESIDTNNGANMELESNPQISERFISNLLYADNDGDGSYRENQQQQPITMKDVYYAVHCDVCNTEVAVYDHDEVYHFHSVIDSI</sequence>
<dbReference type="GO" id="GO:0005634">
    <property type="term" value="C:nucleus"/>
    <property type="evidence" value="ECO:0007669"/>
    <property type="project" value="TreeGrafter"/>
</dbReference>
<organism evidence="2 3">
    <name type="scientific">Sarcoptes scabiei</name>
    <name type="common">Itch mite</name>
    <name type="synonym">Acarus scabiei</name>
    <dbReference type="NCBI Taxonomy" id="52283"/>
    <lineage>
        <taxon>Eukaryota</taxon>
        <taxon>Metazoa</taxon>
        <taxon>Ecdysozoa</taxon>
        <taxon>Arthropoda</taxon>
        <taxon>Chelicerata</taxon>
        <taxon>Arachnida</taxon>
        <taxon>Acari</taxon>
        <taxon>Acariformes</taxon>
        <taxon>Sarcoptiformes</taxon>
        <taxon>Astigmata</taxon>
        <taxon>Psoroptidia</taxon>
        <taxon>Sarcoptoidea</taxon>
        <taxon>Sarcoptidae</taxon>
        <taxon>Sarcoptinae</taxon>
        <taxon>Sarcoptes</taxon>
    </lineage>
</organism>
<gene>
    <name evidence="2" type="ORF">QR98_0054860</name>
</gene>
<feature type="compositionally biased region" description="Acidic residues" evidence="1">
    <location>
        <begin position="55"/>
        <end position="70"/>
    </location>
</feature>
<reference evidence="2 3" key="1">
    <citation type="journal article" date="2015" name="Parasit. Vectors">
        <title>Draft genome of the scabies mite.</title>
        <authorList>
            <person name="Rider S.D.Jr."/>
            <person name="Morgan M.S."/>
            <person name="Arlian L.G."/>
        </authorList>
    </citation>
    <scope>NUCLEOTIDE SEQUENCE [LARGE SCALE GENOMIC DNA]</scope>
    <source>
        <strain evidence="2">Arlian Lab</strain>
    </source>
</reference>
<feature type="region of interest" description="Disordered" evidence="1">
    <location>
        <begin position="51"/>
        <end position="70"/>
    </location>
</feature>
<feature type="region of interest" description="Disordered" evidence="1">
    <location>
        <begin position="214"/>
        <end position="266"/>
    </location>
</feature>
<name>A0A132A7T8_SARSC</name>
<feature type="region of interest" description="Disordered" evidence="1">
    <location>
        <begin position="98"/>
        <end position="128"/>
    </location>
</feature>
<feature type="compositionally biased region" description="Polar residues" evidence="1">
    <location>
        <begin position="402"/>
        <end position="411"/>
    </location>
</feature>
<dbReference type="PANTHER" id="PTHR15967:SF0">
    <property type="entry name" value="E2F-ASSOCIATED PHOSPHOPROTEIN"/>
    <property type="match status" value="1"/>
</dbReference>
<evidence type="ECO:0000313" key="3">
    <source>
        <dbReference type="Proteomes" id="UP000616769"/>
    </source>
</evidence>
<evidence type="ECO:0000313" key="2">
    <source>
        <dbReference type="EMBL" id="KPM07004.1"/>
    </source>
</evidence>
<dbReference type="Proteomes" id="UP000616769">
    <property type="component" value="Unassembled WGS sequence"/>
</dbReference>
<feature type="compositionally biased region" description="Basic residues" evidence="1">
    <location>
        <begin position="382"/>
        <end position="394"/>
    </location>
</feature>
<feature type="region of interest" description="Disordered" evidence="1">
    <location>
        <begin position="286"/>
        <end position="323"/>
    </location>
</feature>
<dbReference type="InterPro" id="IPR019370">
    <property type="entry name" value="E2F-assoc_phosphoprotein"/>
</dbReference>